<accession>A0AAJ7BPZ7</accession>
<dbReference type="GO" id="GO:0008270">
    <property type="term" value="F:zinc ion binding"/>
    <property type="evidence" value="ECO:0007669"/>
    <property type="project" value="InterPro"/>
</dbReference>
<evidence type="ECO:0000313" key="5">
    <source>
        <dbReference type="RefSeq" id="XP_015591527.1"/>
    </source>
</evidence>
<dbReference type="Proteomes" id="UP000694920">
    <property type="component" value="Unplaced"/>
</dbReference>
<dbReference type="GO" id="GO:0005737">
    <property type="term" value="C:cytoplasm"/>
    <property type="evidence" value="ECO:0007669"/>
    <property type="project" value="TreeGrafter"/>
</dbReference>
<dbReference type="InterPro" id="IPR023561">
    <property type="entry name" value="Carbonic_anhydrase_a-class"/>
</dbReference>
<proteinExistence type="inferred from homology"/>
<feature type="signal peptide" evidence="2">
    <location>
        <begin position="1"/>
        <end position="20"/>
    </location>
</feature>
<feature type="domain" description="Alpha-carbonic anhydrase" evidence="3">
    <location>
        <begin position="21"/>
        <end position="267"/>
    </location>
</feature>
<dbReference type="PANTHER" id="PTHR18952">
    <property type="entry name" value="CARBONIC ANHYDRASE"/>
    <property type="match status" value="1"/>
</dbReference>
<reference evidence="5" key="1">
    <citation type="submission" date="2025-08" db="UniProtKB">
        <authorList>
            <consortium name="RefSeq"/>
        </authorList>
    </citation>
    <scope>IDENTIFICATION</scope>
</reference>
<dbReference type="PROSITE" id="PS51144">
    <property type="entry name" value="ALPHA_CA_2"/>
    <property type="match status" value="1"/>
</dbReference>
<dbReference type="SUPFAM" id="SSF51069">
    <property type="entry name" value="Carbonic anhydrase"/>
    <property type="match status" value="1"/>
</dbReference>
<keyword evidence="2" id="KW-0732">Signal</keyword>
<evidence type="ECO:0000313" key="4">
    <source>
        <dbReference type="Proteomes" id="UP000694920"/>
    </source>
</evidence>
<dbReference type="RefSeq" id="XP_015591527.1">
    <property type="nucleotide sequence ID" value="XM_015736041.2"/>
</dbReference>
<sequence length="299" mass="33357">MLKLISAGFTILIGQYVVQASDWSYWGETGPNYWPGVCKKGTNQSPINIVTDDAVKTDLAPLKFIRYDFAFSANIINNGHTVQITLNGVPIHLKGGGLPSTYVLEQMHFHWGAEHTIDGTRDALELHFVHYDKQYDNMTVASEYENGIAVVAVLFELSEEDNENLESILNATESVSTWVGGSTAKIPTKIIPYLLLPADHTTFYRYQGSLTTPECKEGVIWTVMTEKLKISQSQLTSFMRVESNSGLLFYNYRPLQELGSRTVYHHLEGYSAASSSVLRSSLLFTLLNLPLISHSYSSS</sequence>
<dbReference type="PANTHER" id="PTHR18952:SF270">
    <property type="entry name" value="CARBONIC ANHYDRASE"/>
    <property type="match status" value="1"/>
</dbReference>
<evidence type="ECO:0000256" key="2">
    <source>
        <dbReference type="SAM" id="SignalP"/>
    </source>
</evidence>
<evidence type="ECO:0000256" key="1">
    <source>
        <dbReference type="ARBA" id="ARBA00010718"/>
    </source>
</evidence>
<dbReference type="GeneID" id="107266006"/>
<dbReference type="InterPro" id="IPR001148">
    <property type="entry name" value="CA_dom"/>
</dbReference>
<gene>
    <name evidence="5" type="primary">LOC107266006</name>
</gene>
<dbReference type="Gene3D" id="3.10.200.10">
    <property type="entry name" value="Alpha carbonic anhydrase"/>
    <property type="match status" value="1"/>
</dbReference>
<dbReference type="CDD" id="cd00326">
    <property type="entry name" value="alpha_CA"/>
    <property type="match status" value="1"/>
</dbReference>
<protein>
    <submittedName>
        <fullName evidence="5">Carbonic anhydrase 3 isoform X3</fullName>
    </submittedName>
</protein>
<feature type="chain" id="PRO_5042611438" evidence="2">
    <location>
        <begin position="21"/>
        <end position="299"/>
    </location>
</feature>
<comment type="similarity">
    <text evidence="1">Belongs to the alpha-carbonic anhydrase family.</text>
</comment>
<dbReference type="InterPro" id="IPR036398">
    <property type="entry name" value="CA_dom_sf"/>
</dbReference>
<dbReference type="SMART" id="SM01057">
    <property type="entry name" value="Carb_anhydrase"/>
    <property type="match status" value="1"/>
</dbReference>
<keyword evidence="4" id="KW-1185">Reference proteome</keyword>
<evidence type="ECO:0000259" key="3">
    <source>
        <dbReference type="PROSITE" id="PS51144"/>
    </source>
</evidence>
<dbReference type="Pfam" id="PF00194">
    <property type="entry name" value="Carb_anhydrase"/>
    <property type="match status" value="1"/>
</dbReference>
<name>A0AAJ7BPZ7_CEPCN</name>
<organism evidence="4 5">
    <name type="scientific">Cephus cinctus</name>
    <name type="common">Wheat stem sawfly</name>
    <dbReference type="NCBI Taxonomy" id="211228"/>
    <lineage>
        <taxon>Eukaryota</taxon>
        <taxon>Metazoa</taxon>
        <taxon>Ecdysozoa</taxon>
        <taxon>Arthropoda</taxon>
        <taxon>Hexapoda</taxon>
        <taxon>Insecta</taxon>
        <taxon>Pterygota</taxon>
        <taxon>Neoptera</taxon>
        <taxon>Endopterygota</taxon>
        <taxon>Hymenoptera</taxon>
        <taxon>Cephoidea</taxon>
        <taxon>Cephidae</taxon>
        <taxon>Cephus</taxon>
    </lineage>
</organism>
<dbReference type="AlphaFoldDB" id="A0AAJ7BPZ7"/>
<dbReference type="GO" id="GO:0004089">
    <property type="term" value="F:carbonate dehydratase activity"/>
    <property type="evidence" value="ECO:0007669"/>
    <property type="project" value="InterPro"/>
</dbReference>
<dbReference type="CTD" id="41238"/>